<feature type="compositionally biased region" description="Basic and acidic residues" evidence="1">
    <location>
        <begin position="417"/>
        <end position="428"/>
    </location>
</feature>
<keyword evidence="4" id="KW-1185">Reference proteome</keyword>
<proteinExistence type="predicted"/>
<dbReference type="Proteomes" id="UP000651112">
    <property type="component" value="Unassembled WGS sequence"/>
</dbReference>
<comment type="caution">
    <text evidence="3">The sequence shown here is derived from an EMBL/GenBank/DDBJ whole genome shotgun (WGS) entry which is preliminary data.</text>
</comment>
<dbReference type="EMBL" id="JACNYL010000003">
    <property type="protein sequence ID" value="MBD1422346.1"/>
    <property type="molecule type" value="Genomic_DNA"/>
</dbReference>
<evidence type="ECO:0000256" key="1">
    <source>
        <dbReference type="SAM" id="MobiDB-lite"/>
    </source>
</evidence>
<organism evidence="3 4">
    <name type="scientific">Sphingobacterium chuzhouense</name>
    <dbReference type="NCBI Taxonomy" id="1742264"/>
    <lineage>
        <taxon>Bacteria</taxon>
        <taxon>Pseudomonadati</taxon>
        <taxon>Bacteroidota</taxon>
        <taxon>Sphingobacteriia</taxon>
        <taxon>Sphingobacteriales</taxon>
        <taxon>Sphingobacteriaceae</taxon>
        <taxon>Sphingobacterium</taxon>
    </lineage>
</organism>
<dbReference type="Pfam" id="PF03432">
    <property type="entry name" value="Relaxase"/>
    <property type="match status" value="1"/>
</dbReference>
<evidence type="ECO:0000313" key="3">
    <source>
        <dbReference type="EMBL" id="MBD1422346.1"/>
    </source>
</evidence>
<gene>
    <name evidence="3" type="ORF">H8B21_12265</name>
</gene>
<sequence length="428" mass="48358">MVAKIISGKSIRGILHYNEDKVQEKQAKLILASGFATDINDLSLAQKLQRFQSRTMLNARVKTNALHITLNFDAQDRLDDAKLQQIATAYMERIGFGDQPYLVYRHTDAAHSHIHIATTNIKADGERIDIHGIGQTLSETARKALEKEYGLVPAEGRQTSNTLGIKAADIEKAVYGKTLTKRSITNIVNAVIRSYAFTSLAEFNAIIQQFNVTADRGREHTAMFQKNGLIYSIINEKGEQVGIPIKASAIYGNPTLSGLQKKFEQGKEKRKPHRESLKSTIDSLFKKYRSITKATFIAELARQNIHVIFRQNEQELTYGVTFIDNRHKTVFNGSDLGKAYSAKAIIERFGTTDKILIPEKKAYLKTPQKTSYLKKETNAKSYLKTPTQAPYIKGMLDKTHTDYSLGIPRKRKKKKRFPEQDHGQEQNI</sequence>
<dbReference type="InterPro" id="IPR005094">
    <property type="entry name" value="Endonuclease_MobA/VirD2"/>
</dbReference>
<name>A0ABR7XT79_9SPHI</name>
<dbReference type="RefSeq" id="WP_190314085.1">
    <property type="nucleotide sequence ID" value="NZ_JACNYL010000003.1"/>
</dbReference>
<evidence type="ECO:0000259" key="2">
    <source>
        <dbReference type="Pfam" id="PF03432"/>
    </source>
</evidence>
<feature type="domain" description="MobA/VirD2-like nuclease" evidence="2">
    <location>
        <begin position="17"/>
        <end position="151"/>
    </location>
</feature>
<reference evidence="3 4" key="1">
    <citation type="submission" date="2020-08" db="EMBL/GenBank/DDBJ databases">
        <title>Sphingobacterium sp. DN00404 isolated from aquaculture water.</title>
        <authorList>
            <person name="Zhang M."/>
        </authorList>
    </citation>
    <scope>NUCLEOTIDE SEQUENCE [LARGE SCALE GENOMIC DNA]</scope>
    <source>
        <strain evidence="3 4">KCTC 42746</strain>
    </source>
</reference>
<accession>A0ABR7XT79</accession>
<evidence type="ECO:0000313" key="4">
    <source>
        <dbReference type="Proteomes" id="UP000651112"/>
    </source>
</evidence>
<protein>
    <submittedName>
        <fullName evidence="3">Relaxase/mobilization nuclease domain-containing protein</fullName>
    </submittedName>
</protein>
<feature type="region of interest" description="Disordered" evidence="1">
    <location>
        <begin position="405"/>
        <end position="428"/>
    </location>
</feature>